<keyword evidence="2" id="KW-1185">Reference proteome</keyword>
<dbReference type="Proteomes" id="UP000008370">
    <property type="component" value="Unassembled WGS sequence"/>
</dbReference>
<dbReference type="KEGG" id="pco:PHACADRAFT_210742"/>
<dbReference type="OrthoDB" id="2741110at2759"/>
<sequence>MLDHIIGFIRDKKALKACALTHRSWTLVSQQRLHAARVYHPSFNYNKEFAHWYSKPTIAALVRYMILVRPPSPTDDVTTWTVFSRFTRVTKLTIALMDWIYCSAADRDWLSVAFGQVTELTLVCGAWRHGEDLVFFLSAFHKVTRLRLDECRLLPEMELDFERFPCQTIETIPGSKLRSLAVIGILGGPNQLNPLRLIGPWLSHLPKVVEEGLHFEWLSGTGFATFPHYVRTMGPVLAQLDVSLVGDNYSCSNFGLETCTQLQNFIASRLCQPQGFPINNNGDNNNGDNHWVSRMLSQVRSSYVESVRFNLEPRSLADLRTLNFKLIDIILSQARFAKTTLTLSLATSTQRYRDWQGSQEGPIHDLDMDDFTSFIQNEMENLWAQGRIVLVAA</sequence>
<evidence type="ECO:0000313" key="2">
    <source>
        <dbReference type="Proteomes" id="UP000008370"/>
    </source>
</evidence>
<dbReference type="AlphaFoldDB" id="K5USS8"/>
<dbReference type="EMBL" id="JH930474">
    <property type="protein sequence ID" value="EKM52986.1"/>
    <property type="molecule type" value="Genomic_DNA"/>
</dbReference>
<accession>K5USS8</accession>
<evidence type="ECO:0008006" key="3">
    <source>
        <dbReference type="Google" id="ProtNLM"/>
    </source>
</evidence>
<name>K5USS8_PHACS</name>
<proteinExistence type="predicted"/>
<protein>
    <recommendedName>
        <fullName evidence="3">F-box domain-containing protein</fullName>
    </recommendedName>
</protein>
<dbReference type="InParanoid" id="K5USS8"/>
<reference evidence="1 2" key="1">
    <citation type="journal article" date="2012" name="BMC Genomics">
        <title>Comparative genomics of the white-rot fungi, Phanerochaete carnosa and P. chrysosporium, to elucidate the genetic basis of the distinct wood types they colonize.</title>
        <authorList>
            <person name="Suzuki H."/>
            <person name="MacDonald J."/>
            <person name="Syed K."/>
            <person name="Salamov A."/>
            <person name="Hori C."/>
            <person name="Aerts A."/>
            <person name="Henrissat B."/>
            <person name="Wiebenga A."/>
            <person name="vanKuyk P.A."/>
            <person name="Barry K."/>
            <person name="Lindquist E."/>
            <person name="LaButti K."/>
            <person name="Lapidus A."/>
            <person name="Lucas S."/>
            <person name="Coutinho P."/>
            <person name="Gong Y."/>
            <person name="Samejima M."/>
            <person name="Mahadevan R."/>
            <person name="Abou-Zaid M."/>
            <person name="de Vries R.P."/>
            <person name="Igarashi K."/>
            <person name="Yadav J.S."/>
            <person name="Grigoriev I.V."/>
            <person name="Master E.R."/>
        </authorList>
    </citation>
    <scope>NUCLEOTIDE SEQUENCE [LARGE SCALE GENOMIC DNA]</scope>
    <source>
        <strain evidence="1 2">HHB-10118-sp</strain>
    </source>
</reference>
<evidence type="ECO:0000313" key="1">
    <source>
        <dbReference type="EMBL" id="EKM52986.1"/>
    </source>
</evidence>
<dbReference type="RefSeq" id="XP_007397698.1">
    <property type="nucleotide sequence ID" value="XM_007397636.1"/>
</dbReference>
<organism evidence="1 2">
    <name type="scientific">Phanerochaete carnosa (strain HHB-10118-sp)</name>
    <name type="common">White-rot fungus</name>
    <name type="synonym">Peniophora carnosa</name>
    <dbReference type="NCBI Taxonomy" id="650164"/>
    <lineage>
        <taxon>Eukaryota</taxon>
        <taxon>Fungi</taxon>
        <taxon>Dikarya</taxon>
        <taxon>Basidiomycota</taxon>
        <taxon>Agaricomycotina</taxon>
        <taxon>Agaricomycetes</taxon>
        <taxon>Polyporales</taxon>
        <taxon>Phanerochaetaceae</taxon>
        <taxon>Phanerochaete</taxon>
    </lineage>
</organism>
<gene>
    <name evidence="1" type="ORF">PHACADRAFT_210742</name>
</gene>
<dbReference type="GeneID" id="18913006"/>
<dbReference type="HOGENOM" id="CLU_826683_0_0_1"/>